<evidence type="ECO:0000313" key="5">
    <source>
        <dbReference type="Proteomes" id="UP000440578"/>
    </source>
</evidence>
<feature type="domain" description="PH" evidence="2">
    <location>
        <begin position="1"/>
        <end position="44"/>
    </location>
</feature>
<dbReference type="EMBL" id="VIIS01001352">
    <property type="protein sequence ID" value="KAF0299561.1"/>
    <property type="molecule type" value="Genomic_DNA"/>
</dbReference>
<dbReference type="EMBL" id="VIIS01001352">
    <property type="protein sequence ID" value="KAF0299563.1"/>
    <property type="molecule type" value="Genomic_DNA"/>
</dbReference>
<dbReference type="Gene3D" id="2.30.29.30">
    <property type="entry name" value="Pleckstrin-homology domain (PH domain)/Phosphotyrosine-binding domain (PTB)"/>
    <property type="match status" value="1"/>
</dbReference>
<accession>A0A6A4W0W5</accession>
<evidence type="ECO:0000256" key="1">
    <source>
        <dbReference type="SAM" id="MobiDB-lite"/>
    </source>
</evidence>
<sequence length="140" mass="15821">MCDDEEPHSFKIVFLGEAGREYVMHADSDEQMEAWMRSISSASYEHITMMVAEMQKQLDEITSSASSEGRLVDVGEPAAPSPVAPPRQRRANPFHQSEPPPAGPRLGFRALHEELGRVICYDRTNWWERRAPAVAQLIEL</sequence>
<reference evidence="4 5" key="1">
    <citation type="submission" date="2019-07" db="EMBL/GenBank/DDBJ databases">
        <title>Draft genome assembly of a fouling barnacle, Amphibalanus amphitrite (Darwin, 1854): The first reference genome for Thecostraca.</title>
        <authorList>
            <person name="Kim W."/>
        </authorList>
    </citation>
    <scope>NUCLEOTIDE SEQUENCE [LARGE SCALE GENOMIC DNA]</scope>
    <source>
        <strain evidence="4">SNU_AA5</strain>
        <tissue evidence="4">Soma without cirri and trophi</tissue>
    </source>
</reference>
<dbReference type="EMBL" id="VIIS01001352">
    <property type="protein sequence ID" value="KAF0299562.1"/>
    <property type="molecule type" value="Genomic_DNA"/>
</dbReference>
<dbReference type="AlphaFoldDB" id="A0A6A4W0W5"/>
<dbReference type="SUPFAM" id="SSF50729">
    <property type="entry name" value="PH domain-like"/>
    <property type="match status" value="1"/>
</dbReference>
<gene>
    <name evidence="4" type="primary">Pheta1_1</name>
    <name evidence="3" type="synonym">Pheta1_3</name>
    <name evidence="3" type="ORF">FJT64_027715</name>
    <name evidence="4" type="ORF">FJT64_027716</name>
</gene>
<protein>
    <submittedName>
        <fullName evidence="4">Sesquipedalian-1</fullName>
    </submittedName>
</protein>
<dbReference type="Proteomes" id="UP000440578">
    <property type="component" value="Unassembled WGS sequence"/>
</dbReference>
<organism evidence="4 5">
    <name type="scientific">Amphibalanus amphitrite</name>
    <name type="common">Striped barnacle</name>
    <name type="synonym">Balanus amphitrite</name>
    <dbReference type="NCBI Taxonomy" id="1232801"/>
    <lineage>
        <taxon>Eukaryota</taxon>
        <taxon>Metazoa</taxon>
        <taxon>Ecdysozoa</taxon>
        <taxon>Arthropoda</taxon>
        <taxon>Crustacea</taxon>
        <taxon>Multicrustacea</taxon>
        <taxon>Cirripedia</taxon>
        <taxon>Thoracica</taxon>
        <taxon>Thoracicalcarea</taxon>
        <taxon>Balanomorpha</taxon>
        <taxon>Balanoidea</taxon>
        <taxon>Balanidae</taxon>
        <taxon>Amphibalaninae</taxon>
        <taxon>Amphibalanus</taxon>
    </lineage>
</organism>
<dbReference type="Pfam" id="PF00169">
    <property type="entry name" value="PH"/>
    <property type="match status" value="1"/>
</dbReference>
<keyword evidence="5" id="KW-1185">Reference proteome</keyword>
<name>A0A6A4W0W5_AMPAM</name>
<dbReference type="PROSITE" id="PS50003">
    <property type="entry name" value="PH_DOMAIN"/>
    <property type="match status" value="1"/>
</dbReference>
<dbReference type="OrthoDB" id="10261837at2759"/>
<proteinExistence type="predicted"/>
<evidence type="ECO:0000313" key="4">
    <source>
        <dbReference type="EMBL" id="KAF0299563.1"/>
    </source>
</evidence>
<dbReference type="InterPro" id="IPR011993">
    <property type="entry name" value="PH-like_dom_sf"/>
</dbReference>
<evidence type="ECO:0000313" key="3">
    <source>
        <dbReference type="EMBL" id="KAF0299561.1"/>
    </source>
</evidence>
<comment type="caution">
    <text evidence="4">The sequence shown here is derived from an EMBL/GenBank/DDBJ whole genome shotgun (WGS) entry which is preliminary data.</text>
</comment>
<feature type="region of interest" description="Disordered" evidence="1">
    <location>
        <begin position="60"/>
        <end position="105"/>
    </location>
</feature>
<evidence type="ECO:0000259" key="2">
    <source>
        <dbReference type="PROSITE" id="PS50003"/>
    </source>
</evidence>
<dbReference type="InterPro" id="IPR001849">
    <property type="entry name" value="PH_domain"/>
</dbReference>